<keyword evidence="1" id="KW-0732">Signal</keyword>
<accession>A0AA42CJK3</accession>
<name>A0AA42CJK3_9HYPH</name>
<keyword evidence="4" id="KW-1185">Reference proteome</keyword>
<dbReference type="PANTHER" id="PTHR36507:SF1">
    <property type="entry name" value="BLL1555 PROTEIN"/>
    <property type="match status" value="1"/>
</dbReference>
<comment type="caution">
    <text evidence="3">The sequence shown here is derived from an EMBL/GenBank/DDBJ whole genome shotgun (WGS) entry which is preliminary data.</text>
</comment>
<dbReference type="InterPro" id="IPR008972">
    <property type="entry name" value="Cupredoxin"/>
</dbReference>
<evidence type="ECO:0000313" key="4">
    <source>
        <dbReference type="Proteomes" id="UP001165667"/>
    </source>
</evidence>
<feature type="chain" id="PRO_5041232396" evidence="1">
    <location>
        <begin position="31"/>
        <end position="114"/>
    </location>
</feature>
<evidence type="ECO:0000259" key="2">
    <source>
        <dbReference type="Pfam" id="PF13473"/>
    </source>
</evidence>
<dbReference type="Gene3D" id="2.60.40.420">
    <property type="entry name" value="Cupredoxins - blue copper proteins"/>
    <property type="match status" value="1"/>
</dbReference>
<dbReference type="CDD" id="cd13921">
    <property type="entry name" value="Amicyanin"/>
    <property type="match status" value="1"/>
</dbReference>
<protein>
    <submittedName>
        <fullName evidence="3">Cupredoxin family copper-binding protein</fullName>
    </submittedName>
</protein>
<dbReference type="AlphaFoldDB" id="A0AA42CJK3"/>
<proteinExistence type="predicted"/>
<dbReference type="EMBL" id="JAMOIM010000004">
    <property type="protein sequence ID" value="MCW6508176.1"/>
    <property type="molecule type" value="Genomic_DNA"/>
</dbReference>
<feature type="domain" description="EfeO-type cupredoxin-like" evidence="2">
    <location>
        <begin position="13"/>
        <end position="112"/>
    </location>
</feature>
<dbReference type="InterPro" id="IPR028096">
    <property type="entry name" value="EfeO_Cupredoxin"/>
</dbReference>
<evidence type="ECO:0000313" key="3">
    <source>
        <dbReference type="EMBL" id="MCW6508176.1"/>
    </source>
</evidence>
<feature type="signal peptide" evidence="1">
    <location>
        <begin position="1"/>
        <end position="30"/>
    </location>
</feature>
<sequence length="114" mass="12407">MLPPLHRRPRRSMLLLGLLFVGAAATPLQAAETALVTIDNFVFKPDRLVVKPGTVVTFRNDDDIPHLVVATDHSFRSPALDTGGTYQITVTKAGDLAYFCGLHPHMQGMITVSP</sequence>
<dbReference type="InterPro" id="IPR052721">
    <property type="entry name" value="ET_Amicyanin"/>
</dbReference>
<gene>
    <name evidence="3" type="ORF">M8523_09080</name>
</gene>
<evidence type="ECO:0000256" key="1">
    <source>
        <dbReference type="SAM" id="SignalP"/>
    </source>
</evidence>
<dbReference type="SUPFAM" id="SSF49503">
    <property type="entry name" value="Cupredoxins"/>
    <property type="match status" value="1"/>
</dbReference>
<dbReference type="RefSeq" id="WP_282584519.1">
    <property type="nucleotide sequence ID" value="NZ_JAMOIM010000004.1"/>
</dbReference>
<dbReference type="Pfam" id="PF13473">
    <property type="entry name" value="Cupredoxin_1"/>
    <property type="match status" value="1"/>
</dbReference>
<organism evidence="3 4">
    <name type="scientific">Lichenifustis flavocetrariae</name>
    <dbReference type="NCBI Taxonomy" id="2949735"/>
    <lineage>
        <taxon>Bacteria</taxon>
        <taxon>Pseudomonadati</taxon>
        <taxon>Pseudomonadota</taxon>
        <taxon>Alphaproteobacteria</taxon>
        <taxon>Hyphomicrobiales</taxon>
        <taxon>Lichenihabitantaceae</taxon>
        <taxon>Lichenifustis</taxon>
    </lineage>
</organism>
<reference evidence="3" key="1">
    <citation type="submission" date="2022-05" db="EMBL/GenBank/DDBJ databases">
        <authorList>
            <person name="Pankratov T."/>
        </authorList>
    </citation>
    <scope>NUCLEOTIDE SEQUENCE</scope>
    <source>
        <strain evidence="3">BP6-180914</strain>
    </source>
</reference>
<dbReference type="Proteomes" id="UP001165667">
    <property type="component" value="Unassembled WGS sequence"/>
</dbReference>
<dbReference type="PANTHER" id="PTHR36507">
    <property type="entry name" value="BLL1555 PROTEIN"/>
    <property type="match status" value="1"/>
</dbReference>
<dbReference type="InterPro" id="IPR035668">
    <property type="entry name" value="Amicyanin"/>
</dbReference>